<gene>
    <name evidence="13" type="primary">dnaC</name>
    <name evidence="13" type="ORF">MPAN_003250</name>
</gene>
<dbReference type="FunFam" id="3.40.50.300:FF:000351">
    <property type="entry name" value="Replicative DNA helicase"/>
    <property type="match status" value="1"/>
</dbReference>
<dbReference type="Pfam" id="PF03796">
    <property type="entry name" value="DnaB_C"/>
    <property type="match status" value="1"/>
</dbReference>
<keyword evidence="6 12" id="KW-0347">Helicase</keyword>
<dbReference type="GO" id="GO:0006269">
    <property type="term" value="P:DNA replication, synthesis of primer"/>
    <property type="evidence" value="ECO:0007669"/>
    <property type="project" value="UniProtKB-UniRule"/>
</dbReference>
<evidence type="ECO:0000256" key="10">
    <source>
        <dbReference type="ARBA" id="ARBA00048954"/>
    </source>
</evidence>
<dbReference type="InterPro" id="IPR016136">
    <property type="entry name" value="DNA_helicase_N/primase_C"/>
</dbReference>
<organism evidence="13 14">
    <name type="scientific">Mariniplasma anaerobium</name>
    <dbReference type="NCBI Taxonomy" id="2735436"/>
    <lineage>
        <taxon>Bacteria</taxon>
        <taxon>Bacillati</taxon>
        <taxon>Mycoplasmatota</taxon>
        <taxon>Mollicutes</taxon>
        <taxon>Acholeplasmatales</taxon>
        <taxon>Acholeplasmataceae</taxon>
        <taxon>Mariniplasma</taxon>
    </lineage>
</organism>
<dbReference type="InterPro" id="IPR007692">
    <property type="entry name" value="DNA_helicase_DnaB"/>
</dbReference>
<keyword evidence="9" id="KW-0413">Isomerase</keyword>
<comment type="similarity">
    <text evidence="1 12">Belongs to the helicase family. DnaB subfamily.</text>
</comment>
<dbReference type="NCBIfam" id="TIGR00665">
    <property type="entry name" value="DnaB"/>
    <property type="match status" value="1"/>
</dbReference>
<dbReference type="InterPro" id="IPR003593">
    <property type="entry name" value="AAA+_ATPase"/>
</dbReference>
<keyword evidence="5 12" id="KW-0378">Hydrolase</keyword>
<dbReference type="RefSeq" id="WP_176239653.1">
    <property type="nucleotide sequence ID" value="NZ_AP024412.1"/>
</dbReference>
<dbReference type="CDD" id="cd00984">
    <property type="entry name" value="DnaB_C"/>
    <property type="match status" value="1"/>
</dbReference>
<keyword evidence="2 12" id="KW-0639">Primosome</keyword>
<keyword evidence="3 12" id="KW-0235">DNA replication</keyword>
<evidence type="ECO:0000256" key="1">
    <source>
        <dbReference type="ARBA" id="ARBA00008428"/>
    </source>
</evidence>
<dbReference type="SMART" id="SM00382">
    <property type="entry name" value="AAA"/>
    <property type="match status" value="1"/>
</dbReference>
<evidence type="ECO:0000256" key="12">
    <source>
        <dbReference type="RuleBase" id="RU362085"/>
    </source>
</evidence>
<dbReference type="SUPFAM" id="SSF52540">
    <property type="entry name" value="P-loop containing nucleoside triphosphate hydrolases"/>
    <property type="match status" value="1"/>
</dbReference>
<keyword evidence="4 12" id="KW-0547">Nucleotide-binding</keyword>
<dbReference type="GO" id="GO:0003677">
    <property type="term" value="F:DNA binding"/>
    <property type="evidence" value="ECO:0007669"/>
    <property type="project" value="UniProtKB-UniRule"/>
</dbReference>
<sequence>MAKSLPYHKEAEQSVIGAIFIDPKIITAVIDQLSKEDFFEQSHILIYQAMQDLYNENLKIDYASVGSKLEQTQNLVKAGGMKYILDLADFVPSTAHIETYIDLVKDGSLKRQVINLADEILKEGFQGEIEAKDYLTNAEERIFALAQKRKTSAFAIISEVIQQVKEKTEKNRNKKGGITGLHTGFENLDRLTAGLQPEELIILAARPSMGKSALAMNLALNIAKHNKEGKSGVAIFSLEMSNEQLAARMLSTEANVENNKIKTGNLTSKEWQHLEGGIQSLSLLNISFDDSASVTVADIRAKCRKLSQEGKLDFVIIDYLQLIKGDSKSGNRQEEVARISRSLKQMARELKIPILALSQLSREVEKREDKRPVLADLRESGAIEQDADIVMFLYRGDYYIHDPEKKTGDVELSIAKNRQGMAGIRLSFRFDTEYSRFTAKEDREEELYRD</sequence>
<dbReference type="InterPro" id="IPR036185">
    <property type="entry name" value="DNA_heli_DnaB-like_N_sf"/>
</dbReference>
<accession>A0A7U9TI65</accession>
<dbReference type="SUPFAM" id="SSF48024">
    <property type="entry name" value="N-terminal domain of DnaB helicase"/>
    <property type="match status" value="1"/>
</dbReference>
<evidence type="ECO:0000256" key="3">
    <source>
        <dbReference type="ARBA" id="ARBA00022705"/>
    </source>
</evidence>
<evidence type="ECO:0000313" key="13">
    <source>
        <dbReference type="EMBL" id="BCR35432.1"/>
    </source>
</evidence>
<keyword evidence="8 12" id="KW-0238">DNA-binding</keyword>
<evidence type="ECO:0000256" key="8">
    <source>
        <dbReference type="ARBA" id="ARBA00023125"/>
    </source>
</evidence>
<protein>
    <recommendedName>
        <fullName evidence="11 12">Replicative DNA helicase</fullName>
        <ecNumber evidence="11 12">5.6.2.3</ecNumber>
    </recommendedName>
</protein>
<dbReference type="InterPro" id="IPR027417">
    <property type="entry name" value="P-loop_NTPase"/>
</dbReference>
<dbReference type="Pfam" id="PF00772">
    <property type="entry name" value="DnaB"/>
    <property type="match status" value="1"/>
</dbReference>
<dbReference type="AlphaFoldDB" id="A0A7U9TI65"/>
<evidence type="ECO:0000256" key="9">
    <source>
        <dbReference type="ARBA" id="ARBA00023235"/>
    </source>
</evidence>
<dbReference type="GO" id="GO:0016787">
    <property type="term" value="F:hydrolase activity"/>
    <property type="evidence" value="ECO:0007669"/>
    <property type="project" value="UniProtKB-KW"/>
</dbReference>
<dbReference type="InterPro" id="IPR007693">
    <property type="entry name" value="DNA_helicase_DnaB-like_N"/>
</dbReference>
<evidence type="ECO:0000256" key="2">
    <source>
        <dbReference type="ARBA" id="ARBA00022515"/>
    </source>
</evidence>
<name>A0A7U9TI65_9MOLU</name>
<dbReference type="EMBL" id="AP024412">
    <property type="protein sequence ID" value="BCR35432.1"/>
    <property type="molecule type" value="Genomic_DNA"/>
</dbReference>
<keyword evidence="14" id="KW-1185">Reference proteome</keyword>
<dbReference type="PANTHER" id="PTHR30153:SF2">
    <property type="entry name" value="REPLICATIVE DNA HELICASE"/>
    <property type="match status" value="1"/>
</dbReference>
<comment type="catalytic activity">
    <reaction evidence="10 12">
        <text>ATP + H2O = ADP + phosphate + H(+)</text>
        <dbReference type="Rhea" id="RHEA:13065"/>
        <dbReference type="ChEBI" id="CHEBI:15377"/>
        <dbReference type="ChEBI" id="CHEBI:15378"/>
        <dbReference type="ChEBI" id="CHEBI:30616"/>
        <dbReference type="ChEBI" id="CHEBI:43474"/>
        <dbReference type="ChEBI" id="CHEBI:456216"/>
        <dbReference type="EC" id="5.6.2.3"/>
    </reaction>
</comment>
<dbReference type="EC" id="5.6.2.3" evidence="11 12"/>
<evidence type="ECO:0000256" key="11">
    <source>
        <dbReference type="NCBIfam" id="TIGR00665"/>
    </source>
</evidence>
<evidence type="ECO:0000256" key="4">
    <source>
        <dbReference type="ARBA" id="ARBA00022741"/>
    </source>
</evidence>
<dbReference type="KEGG" id="manr:MPAN_003250"/>
<dbReference type="GO" id="GO:1990077">
    <property type="term" value="C:primosome complex"/>
    <property type="evidence" value="ECO:0007669"/>
    <property type="project" value="UniProtKB-UniRule"/>
</dbReference>
<dbReference type="PROSITE" id="PS51199">
    <property type="entry name" value="SF4_HELICASE"/>
    <property type="match status" value="1"/>
</dbReference>
<evidence type="ECO:0000256" key="5">
    <source>
        <dbReference type="ARBA" id="ARBA00022801"/>
    </source>
</evidence>
<dbReference type="Gene3D" id="1.10.860.10">
    <property type="entry name" value="DNAb Helicase, Chain A"/>
    <property type="match status" value="1"/>
</dbReference>
<keyword evidence="7 12" id="KW-0067">ATP-binding</keyword>
<reference evidence="13" key="1">
    <citation type="submission" date="2021-01" db="EMBL/GenBank/DDBJ databases">
        <title>Draft genome sequence of Acholeplasmataceae bacterium strain Mahy22.</title>
        <authorList>
            <person name="Watanabe M."/>
            <person name="Kojima H."/>
            <person name="Fukui M."/>
        </authorList>
    </citation>
    <scope>NUCLEOTIDE SEQUENCE</scope>
    <source>
        <strain evidence="13">Mahy22</strain>
    </source>
</reference>
<evidence type="ECO:0000256" key="7">
    <source>
        <dbReference type="ARBA" id="ARBA00022840"/>
    </source>
</evidence>
<dbReference type="PANTHER" id="PTHR30153">
    <property type="entry name" value="REPLICATIVE DNA HELICASE DNAB"/>
    <property type="match status" value="1"/>
</dbReference>
<dbReference type="Proteomes" id="UP000620133">
    <property type="component" value="Chromosome"/>
</dbReference>
<proteinExistence type="inferred from homology"/>
<evidence type="ECO:0000256" key="6">
    <source>
        <dbReference type="ARBA" id="ARBA00022806"/>
    </source>
</evidence>
<comment type="function">
    <text evidence="12">The main replicative DNA helicase, it participates in initiation and elongation during chromosome replication. Travels ahead of the DNA replisome, separating dsDNA into templates for DNA synthesis. A processive ATP-dependent 5'-3' DNA helicase it has DNA-dependent ATPase activity.</text>
</comment>
<dbReference type="InterPro" id="IPR007694">
    <property type="entry name" value="DNA_helicase_DnaB-like_C"/>
</dbReference>
<dbReference type="GO" id="GO:0043139">
    <property type="term" value="F:5'-3' DNA helicase activity"/>
    <property type="evidence" value="ECO:0007669"/>
    <property type="project" value="UniProtKB-EC"/>
</dbReference>
<dbReference type="GO" id="GO:0005524">
    <property type="term" value="F:ATP binding"/>
    <property type="evidence" value="ECO:0007669"/>
    <property type="project" value="UniProtKB-UniRule"/>
</dbReference>
<dbReference type="Gene3D" id="3.40.50.300">
    <property type="entry name" value="P-loop containing nucleotide triphosphate hydrolases"/>
    <property type="match status" value="1"/>
</dbReference>
<dbReference type="GO" id="GO:0005829">
    <property type="term" value="C:cytosol"/>
    <property type="evidence" value="ECO:0007669"/>
    <property type="project" value="TreeGrafter"/>
</dbReference>
<evidence type="ECO:0000313" key="14">
    <source>
        <dbReference type="Proteomes" id="UP000620133"/>
    </source>
</evidence>